<dbReference type="OrthoDB" id="308383at2759"/>
<dbReference type="InterPro" id="IPR019787">
    <property type="entry name" value="Znf_PHD-finger"/>
</dbReference>
<dbReference type="PROSITE" id="PS50016">
    <property type="entry name" value="ZF_PHD_2"/>
    <property type="match status" value="3"/>
</dbReference>
<evidence type="ECO:0000256" key="4">
    <source>
        <dbReference type="ARBA" id="ARBA00022771"/>
    </source>
</evidence>
<feature type="domain" description="PHD-type" evidence="11">
    <location>
        <begin position="405"/>
        <end position="461"/>
    </location>
</feature>
<dbReference type="CDD" id="cd15513">
    <property type="entry name" value="PHD5_KMT2C_like"/>
    <property type="match status" value="1"/>
</dbReference>
<keyword evidence="3" id="KW-0677">Repeat</keyword>
<organism evidence="12 13">
    <name type="scientific">Adineta ricciae</name>
    <name type="common">Rotifer</name>
    <dbReference type="NCBI Taxonomy" id="249248"/>
    <lineage>
        <taxon>Eukaryota</taxon>
        <taxon>Metazoa</taxon>
        <taxon>Spiralia</taxon>
        <taxon>Gnathifera</taxon>
        <taxon>Rotifera</taxon>
        <taxon>Eurotatoria</taxon>
        <taxon>Bdelloidea</taxon>
        <taxon>Adinetida</taxon>
        <taxon>Adinetidae</taxon>
        <taxon>Adineta</taxon>
    </lineage>
</organism>
<feature type="domain" description="PHD-type" evidence="11">
    <location>
        <begin position="328"/>
        <end position="378"/>
    </location>
</feature>
<feature type="compositionally biased region" description="Basic residues" evidence="10">
    <location>
        <begin position="173"/>
        <end position="185"/>
    </location>
</feature>
<dbReference type="Proteomes" id="UP000663852">
    <property type="component" value="Unassembled WGS sequence"/>
</dbReference>
<keyword evidence="7" id="KW-0804">Transcription</keyword>
<dbReference type="SMART" id="SM00249">
    <property type="entry name" value="PHD"/>
    <property type="match status" value="3"/>
</dbReference>
<dbReference type="AlphaFoldDB" id="A0A814Z7S7"/>
<sequence>MKAQQIDNDRSTPVFVKLLLCCCCCCCFTKGRRGEKKHILWNQILPEKSTIFVEMCQNSTSIQSRIFPKQFDDDRFSDDSCSQDLFSTSNRKMSDDQSDFVSFNFDSELNCNSCIADVNDLFCDKDTFLPCFETETLIPTKPVLASTRGSRVNSKCGKGKPAQAYINTDALNRKRARRNARRRHRLSSDSPTPPNSISPQSHSSNSDNLQLAQCHRTLSSSRGRPIKVRRDDYSVTTTVTSTTEHVSAQHEAIKDDDEHHSVTVLCASNEVYAVSQDMCVSCGSIGVDDEGQLISCSQCGQTYHPYCVGFTKMISRVIFDKGWRCLDCTVCECCGKTTDEGKLLLCDDCDISYHTYCLTPPLDQVPKGNWKCQWCVRCLKCGSTSPGADCQWENNYTECGQCYSLNTCPLCLRKYSLDELIIQCTNCNRWCHSMCANIFTEEMAEKRCHEQSFICLLCKPDQSTFTLVRHSSNNSMNDQQILQSKPVKFDEGVYLTDNGVAHLKSIRPKLSAHPSRKSKQILQKNQNAFKRTNSSLINDDERSDEEKLLLTNDHQTKKPIKKYTGIGGFVVKIRGNRRRQDLLHMDSEILRTKNKRLRKTILEEHMPPEMQEAFFGMELANRNQARNPLTDDSSCHDSSTVNFKCLDNEYAIQLDNETIKYLSTKKRPPASVPNEEENEMQPIFNNEEFIDLVDYILNPAAPNPPCNTSGDIWEFIEFVDQPNQNDNSSAMDWSNSSIYQTNNPTQIIRNMARELEESTVGPSQATFLSQTNKNILRQDCMPWLPQSHMTQQQQQQQQHQQPPPPLLNTVYSCPDGPSLSAVQSPEFNRSKLEFKRHPSLMGMDESYHMYQAYQQPIQGENLPKTMATEKHSCISNTHCQSNGLQHSQSYQPNSLPSFDLQSPFGKDPSALFITKTNKYQSKTSPYSTYSTNSSDMIHPYHTQPPPPPPPPLMRSASCYAVSPSTNGRHPNSTIDPSFSEPHLPTNGKKSTTRTDILQNVPADVLEKIDEVISTVISGQGEIPIESESTRHRYQSRLSYTEQHNVIYDSSYIPLNQENLSSQQYDYFPSTSSHESGRTVVAELISSILSNGASTSSATM</sequence>
<evidence type="ECO:0000256" key="7">
    <source>
        <dbReference type="ARBA" id="ARBA00023163"/>
    </source>
</evidence>
<evidence type="ECO:0000256" key="3">
    <source>
        <dbReference type="ARBA" id="ARBA00022737"/>
    </source>
</evidence>
<dbReference type="InterPro" id="IPR001965">
    <property type="entry name" value="Znf_PHD"/>
</dbReference>
<dbReference type="PANTHER" id="PTHR45888">
    <property type="entry name" value="HL01030P-RELATED"/>
    <property type="match status" value="1"/>
</dbReference>
<dbReference type="GO" id="GO:0003713">
    <property type="term" value="F:transcription coactivator activity"/>
    <property type="evidence" value="ECO:0007669"/>
    <property type="project" value="TreeGrafter"/>
</dbReference>
<feature type="region of interest" description="Disordered" evidence="10">
    <location>
        <begin position="787"/>
        <end position="807"/>
    </location>
</feature>
<dbReference type="Gene3D" id="3.30.40.10">
    <property type="entry name" value="Zinc/RING finger domain, C3HC4 (zinc finger)"/>
    <property type="match status" value="2"/>
</dbReference>
<feature type="compositionally biased region" description="Low complexity" evidence="10">
    <location>
        <begin position="921"/>
        <end position="934"/>
    </location>
</feature>
<gene>
    <name evidence="12" type="ORF">EDS130_LOCUS27425</name>
</gene>
<evidence type="ECO:0000256" key="6">
    <source>
        <dbReference type="ARBA" id="ARBA00023015"/>
    </source>
</evidence>
<feature type="compositionally biased region" description="Polar residues" evidence="10">
    <location>
        <begin position="962"/>
        <end position="976"/>
    </location>
</feature>
<feature type="region of interest" description="Disordered" evidence="10">
    <location>
        <begin position="921"/>
        <end position="993"/>
    </location>
</feature>
<dbReference type="Pfam" id="PF00628">
    <property type="entry name" value="PHD"/>
    <property type="match status" value="2"/>
</dbReference>
<feature type="compositionally biased region" description="Low complexity" evidence="10">
    <location>
        <begin position="197"/>
        <end position="208"/>
    </location>
</feature>
<comment type="subcellular location">
    <subcellularLocation>
        <location evidence="1">Nucleus</location>
    </subcellularLocation>
</comment>
<protein>
    <recommendedName>
        <fullName evidence="11">PHD-type domain-containing protein</fullName>
    </recommendedName>
</protein>
<dbReference type="SUPFAM" id="SSF57903">
    <property type="entry name" value="FYVE/PHD zinc finger"/>
    <property type="match status" value="3"/>
</dbReference>
<dbReference type="GO" id="GO:0045944">
    <property type="term" value="P:positive regulation of transcription by RNA polymerase II"/>
    <property type="evidence" value="ECO:0007669"/>
    <property type="project" value="TreeGrafter"/>
</dbReference>
<keyword evidence="4 9" id="KW-0863">Zinc-finger</keyword>
<evidence type="ECO:0000259" key="11">
    <source>
        <dbReference type="PROSITE" id="PS50016"/>
    </source>
</evidence>
<comment type="caution">
    <text evidence="12">The sequence shown here is derived from an EMBL/GenBank/DDBJ whole genome shotgun (WGS) entry which is preliminary data.</text>
</comment>
<feature type="region of interest" description="Disordered" evidence="10">
    <location>
        <begin position="168"/>
        <end position="209"/>
    </location>
</feature>
<accession>A0A814Z7S7</accession>
<keyword evidence="5" id="KW-0862">Zinc</keyword>
<keyword evidence="8" id="KW-0539">Nucleus</keyword>
<dbReference type="PANTHER" id="PTHR45888:SF6">
    <property type="entry name" value="HL01030P-RELATED"/>
    <property type="match status" value="1"/>
</dbReference>
<dbReference type="InterPro" id="IPR013083">
    <property type="entry name" value="Znf_RING/FYVE/PHD"/>
</dbReference>
<feature type="compositionally biased region" description="Pro residues" evidence="10">
    <location>
        <begin position="942"/>
        <end position="952"/>
    </location>
</feature>
<evidence type="ECO:0000256" key="2">
    <source>
        <dbReference type="ARBA" id="ARBA00022723"/>
    </source>
</evidence>
<dbReference type="InterPro" id="IPR011011">
    <property type="entry name" value="Znf_FYVE_PHD"/>
</dbReference>
<proteinExistence type="predicted"/>
<feature type="domain" description="PHD-type" evidence="11">
    <location>
        <begin position="276"/>
        <end position="331"/>
    </location>
</feature>
<feature type="compositionally biased region" description="Low complexity" evidence="10">
    <location>
        <begin position="791"/>
        <end position="800"/>
    </location>
</feature>
<name>A0A814Z7S7_ADIRI</name>
<dbReference type="EMBL" id="CAJNOJ010000172">
    <property type="protein sequence ID" value="CAF1240347.1"/>
    <property type="molecule type" value="Genomic_DNA"/>
</dbReference>
<dbReference type="GO" id="GO:0044666">
    <property type="term" value="C:MLL3/4 complex"/>
    <property type="evidence" value="ECO:0007669"/>
    <property type="project" value="TreeGrafter"/>
</dbReference>
<evidence type="ECO:0000256" key="5">
    <source>
        <dbReference type="ARBA" id="ARBA00022833"/>
    </source>
</evidence>
<evidence type="ECO:0000256" key="10">
    <source>
        <dbReference type="SAM" id="MobiDB-lite"/>
    </source>
</evidence>
<keyword evidence="2" id="KW-0479">Metal-binding</keyword>
<dbReference type="GO" id="GO:0008270">
    <property type="term" value="F:zinc ion binding"/>
    <property type="evidence" value="ECO:0007669"/>
    <property type="project" value="UniProtKB-KW"/>
</dbReference>
<evidence type="ECO:0000256" key="1">
    <source>
        <dbReference type="ARBA" id="ARBA00004123"/>
    </source>
</evidence>
<evidence type="ECO:0000256" key="9">
    <source>
        <dbReference type="PROSITE-ProRule" id="PRU00146"/>
    </source>
</evidence>
<reference evidence="12" key="1">
    <citation type="submission" date="2021-02" db="EMBL/GenBank/DDBJ databases">
        <authorList>
            <person name="Nowell W R."/>
        </authorList>
    </citation>
    <scope>NUCLEOTIDE SEQUENCE</scope>
</reference>
<keyword evidence="6" id="KW-0805">Transcription regulation</keyword>
<dbReference type="CDD" id="cd15512">
    <property type="entry name" value="PHD4_KMT2C_like"/>
    <property type="match status" value="1"/>
</dbReference>
<dbReference type="GO" id="GO:0042800">
    <property type="term" value="F:histone H3K4 methyltransferase activity"/>
    <property type="evidence" value="ECO:0007669"/>
    <property type="project" value="TreeGrafter"/>
</dbReference>
<evidence type="ECO:0000256" key="8">
    <source>
        <dbReference type="ARBA" id="ARBA00023242"/>
    </source>
</evidence>
<evidence type="ECO:0000313" key="13">
    <source>
        <dbReference type="Proteomes" id="UP000663852"/>
    </source>
</evidence>
<evidence type="ECO:0000313" key="12">
    <source>
        <dbReference type="EMBL" id="CAF1240347.1"/>
    </source>
</evidence>